<evidence type="ECO:0000256" key="1">
    <source>
        <dbReference type="SAM" id="Coils"/>
    </source>
</evidence>
<dbReference type="EMBL" id="CM000883">
    <property type="protein sequence ID" value="KQJ88574.1"/>
    <property type="molecule type" value="Genomic_DNA"/>
</dbReference>
<dbReference type="Proteomes" id="UP000008810">
    <property type="component" value="Chromosome 4"/>
</dbReference>
<sequence length="348" mass="38829">MEVMLDALMQRGIGKPDDKPKEEPPPALPTRPTVRGRPPSLNRPGAGPAPWMSSHRPPLAPIPLPPQEEEEKGKSSVHLELEICERKNLELETRALNAEEEVKQRDDDVRQKEEEIAALRQQVEHYESRVSEYELKLKSVEEELQKQTIALQVAQSAGITHRRQLSNSAIRAKTQALATRAEDASTSASVSMKRQPRGGGDPGLVDDKKQSNHADDNLANEFTRESQKFDHAAKAVAEAPPSVMSVDELKVLKRQFGAWRKEYEARLRKTKGELKKRVVHSEKSHDQGGGGGGHGSSSSSSSRLRGCSCSCWSRIKAPKFKQPKCCTCNMKLPSPPSCSFCCWFRRRR</sequence>
<feature type="region of interest" description="Disordered" evidence="2">
    <location>
        <begin position="179"/>
        <end position="212"/>
    </location>
</feature>
<dbReference type="AlphaFoldDB" id="A0A0Q3ELZ9"/>
<dbReference type="Gramene" id="KQJ88574">
    <property type="protein sequence ID" value="KQJ88574"/>
    <property type="gene ID" value="BRADI_4g19610v3"/>
</dbReference>
<evidence type="ECO:0000313" key="4">
    <source>
        <dbReference type="EnsemblPlants" id="KQJ88574"/>
    </source>
</evidence>
<name>A0A0Q3ELZ9_BRADI</name>
<feature type="compositionally biased region" description="Basic and acidic residues" evidence="2">
    <location>
        <begin position="14"/>
        <end position="24"/>
    </location>
</feature>
<protein>
    <submittedName>
        <fullName evidence="3 4">Uncharacterized protein</fullName>
    </submittedName>
</protein>
<feature type="compositionally biased region" description="Basic and acidic residues" evidence="2">
    <location>
        <begin position="274"/>
        <end position="286"/>
    </location>
</feature>
<accession>A0A0Q3ELZ9</accession>
<evidence type="ECO:0000313" key="3">
    <source>
        <dbReference type="EMBL" id="KQJ88574.1"/>
    </source>
</evidence>
<reference evidence="3 4" key="1">
    <citation type="journal article" date="2010" name="Nature">
        <title>Genome sequencing and analysis of the model grass Brachypodium distachyon.</title>
        <authorList>
            <consortium name="International Brachypodium Initiative"/>
        </authorList>
    </citation>
    <scope>NUCLEOTIDE SEQUENCE [LARGE SCALE GENOMIC DNA]</scope>
    <source>
        <strain evidence="3 4">Bd21</strain>
    </source>
</reference>
<evidence type="ECO:0000313" key="5">
    <source>
        <dbReference type="Proteomes" id="UP000008810"/>
    </source>
</evidence>
<proteinExistence type="predicted"/>
<reference evidence="4" key="3">
    <citation type="submission" date="2018-08" db="UniProtKB">
        <authorList>
            <consortium name="EnsemblPlants"/>
        </authorList>
    </citation>
    <scope>IDENTIFICATION</scope>
    <source>
        <strain evidence="4">cv. Bd21</strain>
    </source>
</reference>
<keyword evidence="5" id="KW-1185">Reference proteome</keyword>
<feature type="coiled-coil region" evidence="1">
    <location>
        <begin position="79"/>
        <end position="157"/>
    </location>
</feature>
<dbReference type="OrthoDB" id="683848at2759"/>
<organism evidence="3">
    <name type="scientific">Brachypodium distachyon</name>
    <name type="common">Purple false brome</name>
    <name type="synonym">Trachynia distachya</name>
    <dbReference type="NCBI Taxonomy" id="15368"/>
    <lineage>
        <taxon>Eukaryota</taxon>
        <taxon>Viridiplantae</taxon>
        <taxon>Streptophyta</taxon>
        <taxon>Embryophyta</taxon>
        <taxon>Tracheophyta</taxon>
        <taxon>Spermatophyta</taxon>
        <taxon>Magnoliopsida</taxon>
        <taxon>Liliopsida</taxon>
        <taxon>Poales</taxon>
        <taxon>Poaceae</taxon>
        <taxon>BOP clade</taxon>
        <taxon>Pooideae</taxon>
        <taxon>Stipodae</taxon>
        <taxon>Brachypodieae</taxon>
        <taxon>Brachypodium</taxon>
    </lineage>
</organism>
<feature type="region of interest" description="Disordered" evidence="2">
    <location>
        <begin position="1"/>
        <end position="77"/>
    </location>
</feature>
<gene>
    <name evidence="3" type="ORF">BRADI_4g19610v3</name>
</gene>
<dbReference type="EnsemblPlants" id="KQJ88574">
    <property type="protein sequence ID" value="KQJ88574"/>
    <property type="gene ID" value="BRADI_4g19610v3"/>
</dbReference>
<dbReference type="STRING" id="15368.A0A0Q3ELZ9"/>
<evidence type="ECO:0000256" key="2">
    <source>
        <dbReference type="SAM" id="MobiDB-lite"/>
    </source>
</evidence>
<keyword evidence="1" id="KW-0175">Coiled coil</keyword>
<dbReference type="FunCoup" id="A0A0Q3ELZ9">
    <property type="interactions" value="817"/>
</dbReference>
<feature type="region of interest" description="Disordered" evidence="2">
    <location>
        <begin position="274"/>
        <end position="304"/>
    </location>
</feature>
<reference evidence="3" key="2">
    <citation type="submission" date="2017-06" db="EMBL/GenBank/DDBJ databases">
        <title>WGS assembly of Brachypodium distachyon.</title>
        <authorList>
            <consortium name="The International Brachypodium Initiative"/>
            <person name="Lucas S."/>
            <person name="Harmon-Smith M."/>
            <person name="Lail K."/>
            <person name="Tice H."/>
            <person name="Grimwood J."/>
            <person name="Bruce D."/>
            <person name="Barry K."/>
            <person name="Shu S."/>
            <person name="Lindquist E."/>
            <person name="Wang M."/>
            <person name="Pitluck S."/>
            <person name="Vogel J.P."/>
            <person name="Garvin D.F."/>
            <person name="Mockler T.C."/>
            <person name="Schmutz J."/>
            <person name="Rokhsar D."/>
            <person name="Bevan M.W."/>
        </authorList>
    </citation>
    <scope>NUCLEOTIDE SEQUENCE</scope>
    <source>
        <strain evidence="3">Bd21</strain>
    </source>
</reference>
<dbReference type="InParanoid" id="A0A0Q3ELZ9"/>